<accession>A0A6N6VYJ8</accession>
<dbReference type="Proteomes" id="UP000437748">
    <property type="component" value="Unassembled WGS sequence"/>
</dbReference>
<name>A0A6N6VYJ8_9BACT</name>
<proteinExistence type="predicted"/>
<dbReference type="EMBL" id="WFLM01000002">
    <property type="protein sequence ID" value="KAB8039956.1"/>
    <property type="molecule type" value="Genomic_DNA"/>
</dbReference>
<evidence type="ECO:0000313" key="2">
    <source>
        <dbReference type="Proteomes" id="UP000437748"/>
    </source>
</evidence>
<evidence type="ECO:0000313" key="1">
    <source>
        <dbReference type="EMBL" id="KAB8039956.1"/>
    </source>
</evidence>
<dbReference type="RefSeq" id="WP_153419618.1">
    <property type="nucleotide sequence ID" value="NZ_WFLM01000002.1"/>
</dbReference>
<sequence length="171" mass="20090">MFKKYFYLLVISNFLTFITGCQTLDEALFGKTLVIRMKIKSESNKNMAFENDIVTSSSPEFSKKIEQTSNKDWFDESNTEFQEIKKSKYVKVYKTYIIPTESKKMVTVNIPKNCKYIYIFNRYSSQENAFPIKVNSESNIRMLFDKLKIEVKEIDLKSNELEATIKEDDNA</sequence>
<keyword evidence="2" id="KW-1185">Reference proteome</keyword>
<gene>
    <name evidence="1" type="ORF">GCL60_06755</name>
</gene>
<evidence type="ECO:0008006" key="3">
    <source>
        <dbReference type="Google" id="ProtNLM"/>
    </source>
</evidence>
<dbReference type="AlphaFoldDB" id="A0A6N6VYJ8"/>
<dbReference type="PROSITE" id="PS51257">
    <property type="entry name" value="PROKAR_LIPOPROTEIN"/>
    <property type="match status" value="1"/>
</dbReference>
<comment type="caution">
    <text evidence="1">The sequence shown here is derived from an EMBL/GenBank/DDBJ whole genome shotgun (WGS) entry which is preliminary data.</text>
</comment>
<organism evidence="1 2">
    <name type="scientific">Silvanigrella paludirubra</name>
    <dbReference type="NCBI Taxonomy" id="2499159"/>
    <lineage>
        <taxon>Bacteria</taxon>
        <taxon>Pseudomonadati</taxon>
        <taxon>Bdellovibrionota</taxon>
        <taxon>Oligoflexia</taxon>
        <taxon>Silvanigrellales</taxon>
        <taxon>Silvanigrellaceae</taxon>
        <taxon>Silvanigrella</taxon>
    </lineage>
</organism>
<reference evidence="1 2" key="1">
    <citation type="submission" date="2019-10" db="EMBL/GenBank/DDBJ databases">
        <title>New species of Slilvanegrellaceae.</title>
        <authorList>
            <person name="Pitt A."/>
            <person name="Hahn M.W."/>
        </authorList>
    </citation>
    <scope>NUCLEOTIDE SEQUENCE [LARGE SCALE GENOMIC DNA]</scope>
    <source>
        <strain evidence="1 2">SP-Ram-0.45-NSY-1</strain>
    </source>
</reference>
<protein>
    <recommendedName>
        <fullName evidence="3">Lipoprotein</fullName>
    </recommendedName>
</protein>